<accession>A0ABD0KNR8</accession>
<protein>
    <submittedName>
        <fullName evidence="1">Uncharacterized protein</fullName>
    </submittedName>
</protein>
<evidence type="ECO:0000313" key="1">
    <source>
        <dbReference type="EMBL" id="KAK7488548.1"/>
    </source>
</evidence>
<organism evidence="1 2">
    <name type="scientific">Batillaria attramentaria</name>
    <dbReference type="NCBI Taxonomy" id="370345"/>
    <lineage>
        <taxon>Eukaryota</taxon>
        <taxon>Metazoa</taxon>
        <taxon>Spiralia</taxon>
        <taxon>Lophotrochozoa</taxon>
        <taxon>Mollusca</taxon>
        <taxon>Gastropoda</taxon>
        <taxon>Caenogastropoda</taxon>
        <taxon>Sorbeoconcha</taxon>
        <taxon>Cerithioidea</taxon>
        <taxon>Batillariidae</taxon>
        <taxon>Batillaria</taxon>
    </lineage>
</organism>
<reference evidence="1 2" key="1">
    <citation type="journal article" date="2023" name="Sci. Data">
        <title>Genome assembly of the Korean intertidal mud-creeper Batillaria attramentaria.</title>
        <authorList>
            <person name="Patra A.K."/>
            <person name="Ho P.T."/>
            <person name="Jun S."/>
            <person name="Lee S.J."/>
            <person name="Kim Y."/>
            <person name="Won Y.J."/>
        </authorList>
    </citation>
    <scope>NUCLEOTIDE SEQUENCE [LARGE SCALE GENOMIC DNA]</scope>
    <source>
        <strain evidence="1">Wonlab-2016</strain>
    </source>
</reference>
<dbReference type="EMBL" id="JACVVK020000149">
    <property type="protein sequence ID" value="KAK7488548.1"/>
    <property type="molecule type" value="Genomic_DNA"/>
</dbReference>
<proteinExistence type="predicted"/>
<keyword evidence="2" id="KW-1185">Reference proteome</keyword>
<comment type="caution">
    <text evidence="1">The sequence shown here is derived from an EMBL/GenBank/DDBJ whole genome shotgun (WGS) entry which is preliminary data.</text>
</comment>
<dbReference type="Proteomes" id="UP001519460">
    <property type="component" value="Unassembled WGS sequence"/>
</dbReference>
<sequence>MGAAVRVPGYGQAFTGISEPITPVCVRKRHKGRVHRVVSDTSQVTVDVEVGVNTMNSRPRKTKNVYDGAGAA</sequence>
<evidence type="ECO:0000313" key="2">
    <source>
        <dbReference type="Proteomes" id="UP001519460"/>
    </source>
</evidence>
<name>A0ABD0KNR8_9CAEN</name>
<dbReference type="AlphaFoldDB" id="A0ABD0KNR8"/>
<gene>
    <name evidence="1" type="ORF">BaRGS_00020165</name>
</gene>